<feature type="transmembrane region" description="Helical" evidence="12">
    <location>
        <begin position="185"/>
        <end position="206"/>
    </location>
</feature>
<evidence type="ECO:0000256" key="9">
    <source>
        <dbReference type="ARBA" id="ARBA00022989"/>
    </source>
</evidence>
<reference evidence="14" key="1">
    <citation type="submission" date="2017-09" db="EMBL/GenBank/DDBJ databases">
        <authorList>
            <person name="Varghese N."/>
            <person name="Submissions S."/>
        </authorList>
    </citation>
    <scope>NUCLEOTIDE SEQUENCE [LARGE SCALE GENOMIC DNA]</scope>
    <source>
        <strain evidence="14">CGMCC 1.12461</strain>
    </source>
</reference>
<evidence type="ECO:0000256" key="10">
    <source>
        <dbReference type="ARBA" id="ARBA00023004"/>
    </source>
</evidence>
<evidence type="ECO:0000256" key="8">
    <source>
        <dbReference type="ARBA" id="ARBA00022982"/>
    </source>
</evidence>
<proteinExistence type="inferred from homology"/>
<keyword evidence="14" id="KW-1185">Reference proteome</keyword>
<feature type="transmembrane region" description="Helical" evidence="12">
    <location>
        <begin position="95"/>
        <end position="116"/>
    </location>
</feature>
<feature type="transmembrane region" description="Helical" evidence="12">
    <location>
        <begin position="401"/>
        <end position="420"/>
    </location>
</feature>
<feature type="transmembrane region" description="Helical" evidence="12">
    <location>
        <begin position="128"/>
        <end position="151"/>
    </location>
</feature>
<dbReference type="GO" id="GO:0005886">
    <property type="term" value="C:plasma membrane"/>
    <property type="evidence" value="ECO:0007669"/>
    <property type="project" value="UniProtKB-SubCell"/>
</dbReference>
<keyword evidence="9 12" id="KW-1133">Transmembrane helix</keyword>
<dbReference type="GO" id="GO:0070069">
    <property type="term" value="C:cytochrome complex"/>
    <property type="evidence" value="ECO:0007669"/>
    <property type="project" value="UniProtKB-UniRule"/>
</dbReference>
<keyword evidence="10 12" id="KW-0408">Iron</keyword>
<sequence length="464" mass="51952">MLDTLILSRIQFAANISFHILFPTITIALGWLLFYFKVRFDLSQHPVWMRAYRFWVKVFALTFALGVVSGITMSFQFGTNWPGFMESIGNIAGPLLAYEILTAFFLEATMLGIMLFGFHKVPRWAHTLATFLVALGTTFSAFWILVLNSWMQTPAGFEMIDGVAHATDWFAIIFNPSFPYRFTHMLLASGLTVCFLVAGISAYRILKGDNKKAPKLTLRTALLSAAILAPTQVLVGDFHGLNTLEHQPQKIAAMEGIWHTERGAPLVLFAIPDEETQQNRFAIEVPKLASLILTHDADGELKGLNEFAGEHPPVAPVFYSFRVMVGIGMLMLLMAWWTSYRLLRKKELAPLQLKILIGMTFSGWVATLAGWYVTEIGRQPYLVYGVLKTRDAVTTVPGEHVAMTLVMYLLLYAVLLLAYVKTLFWLANRAVEVEEYDLTRPGLVETRAEPGNDLSKGVRTGATI</sequence>
<accession>A0A285IP57</accession>
<dbReference type="GO" id="GO:0019646">
    <property type="term" value="P:aerobic electron transport chain"/>
    <property type="evidence" value="ECO:0007669"/>
    <property type="project" value="InterPro"/>
</dbReference>
<keyword evidence="7 12" id="KW-0479">Metal-binding</keyword>
<dbReference type="GO" id="GO:0009055">
    <property type="term" value="F:electron transfer activity"/>
    <property type="evidence" value="ECO:0007669"/>
    <property type="project" value="UniProtKB-UniRule"/>
</dbReference>
<gene>
    <name evidence="13" type="ORF">SAMN06297280_1544</name>
</gene>
<keyword evidence="3 12" id="KW-0813">Transport</keyword>
<dbReference type="RefSeq" id="WP_097110800.1">
    <property type="nucleotide sequence ID" value="NZ_OBEB01000002.1"/>
</dbReference>
<comment type="subcellular location">
    <subcellularLocation>
        <location evidence="12">Cell inner membrane</location>
    </subcellularLocation>
    <subcellularLocation>
        <location evidence="1">Cell membrane</location>
        <topology evidence="1">Multi-pass membrane protein</topology>
    </subcellularLocation>
</comment>
<evidence type="ECO:0000256" key="1">
    <source>
        <dbReference type="ARBA" id="ARBA00004651"/>
    </source>
</evidence>
<comment type="similarity">
    <text evidence="2 12">Belongs to the cytochrome ubiquinol oxidase subunit 1 family.</text>
</comment>
<evidence type="ECO:0000256" key="7">
    <source>
        <dbReference type="ARBA" id="ARBA00022723"/>
    </source>
</evidence>
<feature type="transmembrane region" description="Helical" evidence="12">
    <location>
        <begin position="218"/>
        <end position="235"/>
    </location>
</feature>
<keyword evidence="6 12" id="KW-0812">Transmembrane</keyword>
<feature type="transmembrane region" description="Helical" evidence="12">
    <location>
        <begin position="355"/>
        <end position="374"/>
    </location>
</feature>
<dbReference type="EMBL" id="OBEB01000002">
    <property type="protein sequence ID" value="SNY49790.1"/>
    <property type="molecule type" value="Genomic_DNA"/>
</dbReference>
<evidence type="ECO:0000256" key="12">
    <source>
        <dbReference type="PIRNR" id="PIRNR006446"/>
    </source>
</evidence>
<keyword evidence="8 12" id="KW-0249">Electron transport</keyword>
<evidence type="ECO:0000256" key="2">
    <source>
        <dbReference type="ARBA" id="ARBA00009819"/>
    </source>
</evidence>
<dbReference type="GO" id="GO:0016682">
    <property type="term" value="F:oxidoreductase activity, acting on diphenols and related substances as donors, oxygen as acceptor"/>
    <property type="evidence" value="ECO:0007669"/>
    <property type="project" value="TreeGrafter"/>
</dbReference>
<dbReference type="Pfam" id="PF01654">
    <property type="entry name" value="Cyt_bd_oxida_I"/>
    <property type="match status" value="1"/>
</dbReference>
<keyword evidence="11 12" id="KW-0472">Membrane</keyword>
<protein>
    <submittedName>
        <fullName evidence="13">Cytochrome bd-I ubiquinol oxidase subunit 1 apoprotein</fullName>
    </submittedName>
</protein>
<evidence type="ECO:0000256" key="6">
    <source>
        <dbReference type="ARBA" id="ARBA00022692"/>
    </source>
</evidence>
<evidence type="ECO:0000256" key="11">
    <source>
        <dbReference type="ARBA" id="ARBA00023136"/>
    </source>
</evidence>
<evidence type="ECO:0000313" key="14">
    <source>
        <dbReference type="Proteomes" id="UP000219353"/>
    </source>
</evidence>
<dbReference type="PANTHER" id="PTHR30365">
    <property type="entry name" value="CYTOCHROME D UBIQUINOL OXIDASE"/>
    <property type="match status" value="1"/>
</dbReference>
<evidence type="ECO:0000256" key="5">
    <source>
        <dbReference type="ARBA" id="ARBA00022617"/>
    </source>
</evidence>
<keyword evidence="4 12" id="KW-1003">Cell membrane</keyword>
<evidence type="ECO:0000256" key="3">
    <source>
        <dbReference type="ARBA" id="ARBA00022448"/>
    </source>
</evidence>
<evidence type="ECO:0000313" key="13">
    <source>
        <dbReference type="EMBL" id="SNY49790.1"/>
    </source>
</evidence>
<dbReference type="Proteomes" id="UP000219353">
    <property type="component" value="Unassembled WGS sequence"/>
</dbReference>
<dbReference type="PANTHER" id="PTHR30365:SF14">
    <property type="entry name" value="CYTOCHROME BD MENAQUINOL OXIDASE SUBUNIT I-RELATED"/>
    <property type="match status" value="1"/>
</dbReference>
<organism evidence="13 14">
    <name type="scientific">Arsukibacterium tuosuense</name>
    <dbReference type="NCBI Taxonomy" id="1323745"/>
    <lineage>
        <taxon>Bacteria</taxon>
        <taxon>Pseudomonadati</taxon>
        <taxon>Pseudomonadota</taxon>
        <taxon>Gammaproteobacteria</taxon>
        <taxon>Chromatiales</taxon>
        <taxon>Chromatiaceae</taxon>
        <taxon>Arsukibacterium</taxon>
    </lineage>
</organism>
<dbReference type="InterPro" id="IPR002585">
    <property type="entry name" value="Cyt-d_ubiquinol_oxidase_su_1"/>
</dbReference>
<feature type="transmembrane region" description="Helical" evidence="12">
    <location>
        <begin position="12"/>
        <end position="34"/>
    </location>
</feature>
<feature type="transmembrane region" description="Helical" evidence="12">
    <location>
        <begin position="54"/>
        <end position="75"/>
    </location>
</feature>
<evidence type="ECO:0000256" key="4">
    <source>
        <dbReference type="ARBA" id="ARBA00022475"/>
    </source>
</evidence>
<feature type="transmembrane region" description="Helical" evidence="12">
    <location>
        <begin position="319"/>
        <end position="343"/>
    </location>
</feature>
<dbReference type="AlphaFoldDB" id="A0A285IP57"/>
<dbReference type="PIRSF" id="PIRSF006446">
    <property type="entry name" value="Cyt_quinol_oxidase_1"/>
    <property type="match status" value="1"/>
</dbReference>
<keyword evidence="5 12" id="KW-0349">Heme</keyword>
<name>A0A285IP57_9GAMM</name>
<dbReference type="OrthoDB" id="9807042at2"/>
<dbReference type="GO" id="GO:0020037">
    <property type="term" value="F:heme binding"/>
    <property type="evidence" value="ECO:0007669"/>
    <property type="project" value="TreeGrafter"/>
</dbReference>
<dbReference type="GO" id="GO:0046872">
    <property type="term" value="F:metal ion binding"/>
    <property type="evidence" value="ECO:0007669"/>
    <property type="project" value="UniProtKB-UniRule"/>
</dbReference>